<dbReference type="Pfam" id="PF05618">
    <property type="entry name" value="Zn_protease"/>
    <property type="match status" value="1"/>
</dbReference>
<organism evidence="2 3">
    <name type="scientific">Litorivivens lipolytica</name>
    <dbReference type="NCBI Taxonomy" id="1524264"/>
    <lineage>
        <taxon>Bacteria</taxon>
        <taxon>Pseudomonadati</taxon>
        <taxon>Pseudomonadota</taxon>
        <taxon>Gammaproteobacteria</taxon>
        <taxon>Litorivivens</taxon>
    </lineage>
</organism>
<gene>
    <name evidence="2" type="ORF">FHR99_001971</name>
</gene>
<keyword evidence="3" id="KW-1185">Reference proteome</keyword>
<accession>A0A7W4Z759</accession>
<dbReference type="PANTHER" id="PTHR38037">
    <property type="entry name" value="ZN_PROTEASE DOMAIN-CONTAINING PROTEIN"/>
    <property type="match status" value="1"/>
</dbReference>
<dbReference type="InterPro" id="IPR008503">
    <property type="entry name" value="Asp_endopeptidase"/>
</dbReference>
<proteinExistence type="predicted"/>
<dbReference type="RefSeq" id="WP_183410469.1">
    <property type="nucleotide sequence ID" value="NZ_JACHWY010000002.1"/>
</dbReference>
<dbReference type="EMBL" id="JACHWY010000002">
    <property type="protein sequence ID" value="MBB3047705.1"/>
    <property type="molecule type" value="Genomic_DNA"/>
</dbReference>
<evidence type="ECO:0000313" key="2">
    <source>
        <dbReference type="EMBL" id="MBB3047705.1"/>
    </source>
</evidence>
<feature type="domain" description="Retropepsin-like aspartic endopeptidase" evidence="1">
    <location>
        <begin position="35"/>
        <end position="167"/>
    </location>
</feature>
<protein>
    <recommendedName>
        <fullName evidence="1">Retropepsin-like aspartic endopeptidase domain-containing protein</fullName>
    </recommendedName>
</protein>
<dbReference type="InterPro" id="IPR021109">
    <property type="entry name" value="Peptidase_aspartic_dom_sf"/>
</dbReference>
<sequence>MSAKSAILALVVTTLIPGVVYAGKNKDGREAGKVIAGWVEKVTILDIRDEPIKAKLDSGANTSSIHATNVESFKRDGDEWVRFTFVDKDGDTKKMERPIVRGVKIKDLDGGADRRPVIELDMCFDGRVHKTQFNLSDRSGFNYRILLGRRFLGGVAVIDPDETYLTKDHCRDAIEEKEDNDDKDD</sequence>
<dbReference type="AlphaFoldDB" id="A0A7W4Z759"/>
<reference evidence="2 3" key="1">
    <citation type="submission" date="2020-08" db="EMBL/GenBank/DDBJ databases">
        <title>Genomic Encyclopedia of Type Strains, Phase III (KMG-III): the genomes of soil and plant-associated and newly described type strains.</title>
        <authorList>
            <person name="Whitman W."/>
        </authorList>
    </citation>
    <scope>NUCLEOTIDE SEQUENCE [LARGE SCALE GENOMIC DNA]</scope>
    <source>
        <strain evidence="2 3">CECT 8654</strain>
    </source>
</reference>
<evidence type="ECO:0000313" key="3">
    <source>
        <dbReference type="Proteomes" id="UP000537130"/>
    </source>
</evidence>
<dbReference type="SUPFAM" id="SSF50630">
    <property type="entry name" value="Acid proteases"/>
    <property type="match status" value="1"/>
</dbReference>
<name>A0A7W4Z759_9GAMM</name>
<dbReference type="PANTHER" id="PTHR38037:SF2">
    <property type="entry name" value="ATP-DEPENDENT ZINC PROTEASE DOMAIN-CONTAINING PROTEIN-RELATED"/>
    <property type="match status" value="1"/>
</dbReference>
<dbReference type="Proteomes" id="UP000537130">
    <property type="component" value="Unassembled WGS sequence"/>
</dbReference>
<comment type="caution">
    <text evidence="2">The sequence shown here is derived from an EMBL/GenBank/DDBJ whole genome shotgun (WGS) entry which is preliminary data.</text>
</comment>
<dbReference type="Gene3D" id="2.40.70.10">
    <property type="entry name" value="Acid Proteases"/>
    <property type="match status" value="1"/>
</dbReference>
<evidence type="ECO:0000259" key="1">
    <source>
        <dbReference type="Pfam" id="PF05618"/>
    </source>
</evidence>